<evidence type="ECO:0000313" key="3">
    <source>
        <dbReference type="Proteomes" id="UP000250369"/>
    </source>
</evidence>
<dbReference type="GO" id="GO:0016787">
    <property type="term" value="F:hydrolase activity"/>
    <property type="evidence" value="ECO:0007669"/>
    <property type="project" value="UniProtKB-KW"/>
</dbReference>
<accession>A0A329M2K9</accession>
<dbReference type="InterPro" id="IPR007404">
    <property type="entry name" value="YdjM-like"/>
</dbReference>
<feature type="transmembrane region" description="Helical" evidence="1">
    <location>
        <begin position="69"/>
        <end position="89"/>
    </location>
</feature>
<keyword evidence="3" id="KW-1185">Reference proteome</keyword>
<dbReference type="Pfam" id="PF04307">
    <property type="entry name" value="YdjM"/>
    <property type="match status" value="1"/>
</dbReference>
<dbReference type="RefSeq" id="WP_113035008.1">
    <property type="nucleotide sequence ID" value="NZ_QMFB01000026.1"/>
</dbReference>
<dbReference type="Proteomes" id="UP000250369">
    <property type="component" value="Unassembled WGS sequence"/>
</dbReference>
<keyword evidence="1" id="KW-1133">Transmembrane helix</keyword>
<evidence type="ECO:0000313" key="2">
    <source>
        <dbReference type="EMBL" id="RAV14425.1"/>
    </source>
</evidence>
<dbReference type="InterPro" id="IPR053170">
    <property type="entry name" value="Transcription_regulator"/>
</dbReference>
<protein>
    <submittedName>
        <fullName evidence="2">Metal-dependent hydrolase</fullName>
    </submittedName>
</protein>
<dbReference type="PANTHER" id="PTHR40031">
    <property type="entry name" value="HYPOTHETICAL MEMBRANE SPANNING PROTEIN"/>
    <property type="match status" value="1"/>
</dbReference>
<feature type="transmembrane region" description="Helical" evidence="1">
    <location>
        <begin position="127"/>
        <end position="154"/>
    </location>
</feature>
<reference evidence="2 3" key="1">
    <citation type="journal article" date="2009" name="Int. J. Syst. Evol. Microbiol.">
        <title>Paenibacillus contaminans sp. nov., isolated from a contaminated laboratory plate.</title>
        <authorList>
            <person name="Chou J.H."/>
            <person name="Lee J.H."/>
            <person name="Lin M.C."/>
            <person name="Chang P.S."/>
            <person name="Arun A.B."/>
            <person name="Young C.C."/>
            <person name="Chen W.M."/>
        </authorList>
    </citation>
    <scope>NUCLEOTIDE SEQUENCE [LARGE SCALE GENOMIC DNA]</scope>
    <source>
        <strain evidence="2 3">CKOBP-6</strain>
    </source>
</reference>
<name>A0A329M2K9_9BACL</name>
<dbReference type="AlphaFoldDB" id="A0A329M2K9"/>
<keyword evidence="2" id="KW-0378">Hydrolase</keyword>
<organism evidence="2 3">
    <name type="scientific">Paenibacillus contaminans</name>
    <dbReference type="NCBI Taxonomy" id="450362"/>
    <lineage>
        <taxon>Bacteria</taxon>
        <taxon>Bacillati</taxon>
        <taxon>Bacillota</taxon>
        <taxon>Bacilli</taxon>
        <taxon>Bacillales</taxon>
        <taxon>Paenibacillaceae</taxon>
        <taxon>Paenibacillus</taxon>
    </lineage>
</organism>
<keyword evidence="1" id="KW-0472">Membrane</keyword>
<feature type="transmembrane region" description="Helical" evidence="1">
    <location>
        <begin position="160"/>
        <end position="183"/>
    </location>
</feature>
<proteinExistence type="predicted"/>
<dbReference type="OrthoDB" id="110250at2"/>
<keyword evidence="1" id="KW-0812">Transmembrane</keyword>
<dbReference type="EMBL" id="QMFB01000026">
    <property type="protein sequence ID" value="RAV14425.1"/>
    <property type="molecule type" value="Genomic_DNA"/>
</dbReference>
<dbReference type="PANTHER" id="PTHR40031:SF1">
    <property type="entry name" value="MEMBRANE-BOUND METAL-DEPENDENT HYDROLASE"/>
    <property type="match status" value="1"/>
</dbReference>
<sequence>MDTGTHLVIGLGLAGLAHIDPVVAADSTVSAAVLIGTVLGSQAPDSDGFLRLRGNAAYIRNHRGASHSIPAIFIWTLLITAALVLAFGSLPVLHVLGWVFAAVVFHVFTDLFNTYGTQALRPFSEKWVSWNIIHIFDPFIFGSHLIAVFLWSIGAGKPQTIFPVLYGLIALYYIWRTVVHYLLESRLYQKDMHYTPTDRYFLIPTFHWYVWNVVKKQENGTFVVGEYKNKQLKWFDSVSCASHPAVEASKNHSDISSFLYFSSFACAELKEHPWGYEVRWVDVRYRHRKQYPFVAVLLLDRELLPLDSYVGWLSDSRLEKKLRVGTH</sequence>
<gene>
    <name evidence="2" type="ORF">DQG23_31530</name>
</gene>
<comment type="caution">
    <text evidence="2">The sequence shown here is derived from an EMBL/GenBank/DDBJ whole genome shotgun (WGS) entry which is preliminary data.</text>
</comment>
<feature type="transmembrane region" description="Helical" evidence="1">
    <location>
        <begin position="95"/>
        <end position="115"/>
    </location>
</feature>
<evidence type="ECO:0000256" key="1">
    <source>
        <dbReference type="SAM" id="Phobius"/>
    </source>
</evidence>